<dbReference type="GeneID" id="75095824"/>
<feature type="transmembrane region" description="Helical" evidence="1">
    <location>
        <begin position="7"/>
        <end position="29"/>
    </location>
</feature>
<reference evidence="3" key="1">
    <citation type="submission" date="2020-11" db="EMBL/GenBank/DDBJ databases">
        <title>Complete genome of Bacillus amyloliguefaciens BZR 277.</title>
        <authorList>
            <person name="Asaturova A."/>
            <person name="Dubyaga V.M."/>
        </authorList>
    </citation>
    <scope>NUCLEOTIDE SEQUENCE</scope>
    <source>
        <strain evidence="3">BZR 277</strain>
    </source>
</reference>
<name>A0A7S9EMG9_BACVE</name>
<gene>
    <name evidence="3" type="ORF">IXY24_08165</name>
    <name evidence="2" type="ORF">IXY25_02280</name>
</gene>
<protein>
    <recommendedName>
        <fullName evidence="4">DUF1056 family protein</fullName>
    </recommendedName>
</protein>
<feature type="transmembrane region" description="Helical" evidence="1">
    <location>
        <begin position="35"/>
        <end position="52"/>
    </location>
</feature>
<dbReference type="RefSeq" id="WP_014418199.1">
    <property type="nucleotide sequence ID" value="NZ_BPWC01000001.1"/>
</dbReference>
<evidence type="ECO:0000313" key="2">
    <source>
        <dbReference type="EMBL" id="QPG18528.1"/>
    </source>
</evidence>
<organism evidence="2">
    <name type="scientific">Bacillus velezensis</name>
    <dbReference type="NCBI Taxonomy" id="492670"/>
    <lineage>
        <taxon>Bacteria</taxon>
        <taxon>Bacillati</taxon>
        <taxon>Bacillota</taxon>
        <taxon>Bacilli</taxon>
        <taxon>Bacillales</taxon>
        <taxon>Bacillaceae</taxon>
        <taxon>Bacillus</taxon>
        <taxon>Bacillus amyloliquefaciens group</taxon>
    </lineage>
</organism>
<evidence type="ECO:0008006" key="4">
    <source>
        <dbReference type="Google" id="ProtNLM"/>
    </source>
</evidence>
<keyword evidence="1" id="KW-1133">Transmembrane helix</keyword>
<reference evidence="2" key="2">
    <citation type="submission" date="2020-11" db="EMBL/GenBank/DDBJ databases">
        <title>Complete genome of Bacillus siamensis BZR 86.</title>
        <authorList>
            <person name="Asaturova A.M."/>
            <person name="Dubyaga V.M."/>
        </authorList>
    </citation>
    <scope>NUCLEOTIDE SEQUENCE</scope>
    <source>
        <strain evidence="2">BZR 86</strain>
    </source>
</reference>
<evidence type="ECO:0000313" key="3">
    <source>
        <dbReference type="EMBL" id="QPG23213.1"/>
    </source>
</evidence>
<keyword evidence="1" id="KW-0472">Membrane</keyword>
<proteinExistence type="predicted"/>
<dbReference type="EMBL" id="CP064845">
    <property type="protein sequence ID" value="QPG23213.1"/>
    <property type="molecule type" value="Genomic_DNA"/>
</dbReference>
<sequence length="56" mass="6412">MKKILTAMMLFLNDFLFIIGAAFILAAAYRLHTDIGLVLTGVFFIFYALLLSKKRR</sequence>
<accession>A0A7S9EMG9</accession>
<evidence type="ECO:0000256" key="1">
    <source>
        <dbReference type="SAM" id="Phobius"/>
    </source>
</evidence>
<dbReference type="AlphaFoldDB" id="A0A7S9EMG9"/>
<dbReference type="EMBL" id="CP064846">
    <property type="protein sequence ID" value="QPG18528.1"/>
    <property type="molecule type" value="Genomic_DNA"/>
</dbReference>
<keyword evidence="1" id="KW-0812">Transmembrane</keyword>